<dbReference type="Pfam" id="PF00120">
    <property type="entry name" value="Gln-synt_C"/>
    <property type="match status" value="1"/>
</dbReference>
<accession>A0A939HG72</accession>
<dbReference type="Proteomes" id="UP000664164">
    <property type="component" value="Unassembled WGS sequence"/>
</dbReference>
<dbReference type="EMBL" id="JAFNLL010000026">
    <property type="protein sequence ID" value="MBO1268639.1"/>
    <property type="molecule type" value="Genomic_DNA"/>
</dbReference>
<evidence type="ECO:0000256" key="2">
    <source>
        <dbReference type="ARBA" id="ARBA00022598"/>
    </source>
</evidence>
<comment type="similarity">
    <text evidence="1 3 4">Belongs to the glutamine synthetase family.</text>
</comment>
<dbReference type="SMART" id="SM01230">
    <property type="entry name" value="Gln-synt_C"/>
    <property type="match status" value="1"/>
</dbReference>
<evidence type="ECO:0000313" key="7">
    <source>
        <dbReference type="Proteomes" id="UP000664164"/>
    </source>
</evidence>
<dbReference type="PROSITE" id="PS51987">
    <property type="entry name" value="GS_CATALYTIC"/>
    <property type="match status" value="1"/>
</dbReference>
<evidence type="ECO:0000256" key="3">
    <source>
        <dbReference type="PROSITE-ProRule" id="PRU01331"/>
    </source>
</evidence>
<dbReference type="Gene3D" id="3.10.20.70">
    <property type="entry name" value="Glutamine synthetase, N-terminal domain"/>
    <property type="match status" value="1"/>
</dbReference>
<dbReference type="InterPro" id="IPR014746">
    <property type="entry name" value="Gln_synth/guanido_kin_cat_dom"/>
</dbReference>
<evidence type="ECO:0000259" key="5">
    <source>
        <dbReference type="PROSITE" id="PS51987"/>
    </source>
</evidence>
<dbReference type="PANTHER" id="PTHR43785">
    <property type="entry name" value="GAMMA-GLUTAMYLPUTRESCINE SYNTHETASE"/>
    <property type="match status" value="1"/>
</dbReference>
<reference evidence="6" key="1">
    <citation type="submission" date="2021-03" db="EMBL/GenBank/DDBJ databases">
        <title>A new species, PO-11, isolated from a karst cave deposit.</title>
        <authorList>
            <person name="Zhaoxiaoyong W."/>
        </authorList>
    </citation>
    <scope>NUCLEOTIDE SEQUENCE</scope>
    <source>
        <strain evidence="6">PO-11</strain>
    </source>
</reference>
<keyword evidence="7" id="KW-1185">Reference proteome</keyword>
<gene>
    <name evidence="6" type="ORF">J1902_11745</name>
</gene>
<keyword evidence="2" id="KW-0436">Ligase</keyword>
<evidence type="ECO:0000313" key="6">
    <source>
        <dbReference type="EMBL" id="MBO1268639.1"/>
    </source>
</evidence>
<dbReference type="GO" id="GO:0004356">
    <property type="term" value="F:glutamine synthetase activity"/>
    <property type="evidence" value="ECO:0007669"/>
    <property type="project" value="InterPro"/>
</dbReference>
<organism evidence="6 7">
    <name type="scientific">Arthrobacter cavernae</name>
    <dbReference type="NCBI Taxonomy" id="2817681"/>
    <lineage>
        <taxon>Bacteria</taxon>
        <taxon>Bacillati</taxon>
        <taxon>Actinomycetota</taxon>
        <taxon>Actinomycetes</taxon>
        <taxon>Micrococcales</taxon>
        <taxon>Micrococcaceae</taxon>
        <taxon>Arthrobacter</taxon>
    </lineage>
</organism>
<feature type="domain" description="GS catalytic" evidence="5">
    <location>
        <begin position="121"/>
        <end position="452"/>
    </location>
</feature>
<dbReference type="SUPFAM" id="SSF55931">
    <property type="entry name" value="Glutamine synthetase/guanido kinase"/>
    <property type="match status" value="1"/>
</dbReference>
<comment type="caution">
    <text evidence="6">The sequence shown here is derived from an EMBL/GenBank/DDBJ whole genome shotgun (WGS) entry which is preliminary data.</text>
</comment>
<proteinExistence type="inferred from homology"/>
<name>A0A939HG72_9MICC</name>
<dbReference type="InterPro" id="IPR036651">
    <property type="entry name" value="Gln_synt_N_sf"/>
</dbReference>
<evidence type="ECO:0000256" key="4">
    <source>
        <dbReference type="RuleBase" id="RU000384"/>
    </source>
</evidence>
<dbReference type="InterPro" id="IPR008146">
    <property type="entry name" value="Gln_synth_cat_dom"/>
</dbReference>
<dbReference type="GO" id="GO:0006542">
    <property type="term" value="P:glutamine biosynthetic process"/>
    <property type="evidence" value="ECO:0007669"/>
    <property type="project" value="InterPro"/>
</dbReference>
<dbReference type="PANTHER" id="PTHR43785:SF12">
    <property type="entry name" value="TYPE-1 GLUTAMINE SYNTHETASE 2"/>
    <property type="match status" value="1"/>
</dbReference>
<dbReference type="Gene3D" id="3.30.590.10">
    <property type="entry name" value="Glutamine synthetase/guanido kinase, catalytic domain"/>
    <property type="match status" value="1"/>
</dbReference>
<protein>
    <submittedName>
        <fullName evidence="6">Glutamine synthetase</fullName>
    </submittedName>
</protein>
<dbReference type="AlphaFoldDB" id="A0A939HG72"/>
<evidence type="ECO:0000256" key="1">
    <source>
        <dbReference type="ARBA" id="ARBA00009897"/>
    </source>
</evidence>
<sequence>MAVNSVVDRSGTDAVGIVLKQLESSGVALLVGTVVDLAGVTRAKGIPLRRLAAFQDSGMGAAPSWNVFCVDNGIAFTPSIGVVGDLRLRLDTGQVRVVDDGLAWGPANFHNQDGTASPLCARGRLAGIVDSAAEQRLFPMMGTELEFTLCTPDGGRLPKTSWAAYGLQSVVAHREFLVDLTATLEKAGVGPEQIHAEYGEDQFEVSLAPAAPVGMADACILARLLIGIVAARHNMTVSFSPLPWVGGSGNGAHLHLSLAREGGTLFDGGDGPHGITAEGGSAIGGILAGLNDFMGIYAGSIISGQRLQPGSWAGASACWGLENREAAVRFLAGTAGNPHGANVELKIVDPSANIYLAAAALLGSALEGIRAKLPLPAEVAINPAESAGYAAMALNKEQSTILKALENSALADRILGPDIVEAVVAVRRHEAKQYEDSTAAEIAAAVRFAWSV</sequence>